<evidence type="ECO:0000256" key="2">
    <source>
        <dbReference type="ARBA" id="ARBA00009074"/>
    </source>
</evidence>
<dbReference type="InterPro" id="IPR007749">
    <property type="entry name" value="DUF677"/>
</dbReference>
<proteinExistence type="inferred from homology"/>
<feature type="region of interest" description="Disordered" evidence="6">
    <location>
        <begin position="1"/>
        <end position="34"/>
    </location>
</feature>
<dbReference type="AlphaFoldDB" id="A0A7J6HFD0"/>
<feature type="transmembrane region" description="Helical" evidence="7">
    <location>
        <begin position="267"/>
        <end position="287"/>
    </location>
</feature>
<evidence type="ECO:0000313" key="11">
    <source>
        <dbReference type="Proteomes" id="UP000583929"/>
    </source>
</evidence>
<dbReference type="GO" id="GO:0016020">
    <property type="term" value="C:membrane"/>
    <property type="evidence" value="ECO:0007669"/>
    <property type="project" value="UniProtKB-SubCell"/>
</dbReference>
<dbReference type="EMBL" id="JAATIQ010000049">
    <property type="protein sequence ID" value="KAF4393229.1"/>
    <property type="molecule type" value="Genomic_DNA"/>
</dbReference>
<feature type="transmembrane region" description="Helical" evidence="7">
    <location>
        <begin position="237"/>
        <end position="261"/>
    </location>
</feature>
<evidence type="ECO:0000256" key="7">
    <source>
        <dbReference type="SAM" id="Phobius"/>
    </source>
</evidence>
<dbReference type="PANTHER" id="PTHR31113">
    <property type="entry name" value="UPF0496 PROTEIN 3-RELATED"/>
    <property type="match status" value="1"/>
</dbReference>
<evidence type="ECO:0000256" key="4">
    <source>
        <dbReference type="ARBA" id="ARBA00022989"/>
    </source>
</evidence>
<comment type="subcellular location">
    <subcellularLocation>
        <location evidence="1">Membrane</location>
    </subcellularLocation>
</comment>
<organism evidence="9 11">
    <name type="scientific">Cannabis sativa</name>
    <name type="common">Hemp</name>
    <name type="synonym">Marijuana</name>
    <dbReference type="NCBI Taxonomy" id="3483"/>
    <lineage>
        <taxon>Eukaryota</taxon>
        <taxon>Viridiplantae</taxon>
        <taxon>Streptophyta</taxon>
        <taxon>Embryophyta</taxon>
        <taxon>Tracheophyta</taxon>
        <taxon>Spermatophyta</taxon>
        <taxon>Magnoliopsida</taxon>
        <taxon>eudicotyledons</taxon>
        <taxon>Gunneridae</taxon>
        <taxon>Pentapetalae</taxon>
        <taxon>rosids</taxon>
        <taxon>fabids</taxon>
        <taxon>Rosales</taxon>
        <taxon>Cannabaceae</taxon>
        <taxon>Cannabis</taxon>
    </lineage>
</organism>
<feature type="compositionally biased region" description="Low complexity" evidence="6">
    <location>
        <begin position="16"/>
        <end position="33"/>
    </location>
</feature>
<keyword evidence="11" id="KW-1185">Reference proteome</keyword>
<reference evidence="10 11" key="1">
    <citation type="journal article" date="2020" name="bioRxiv">
        <title>Sequence and annotation of 42 cannabis genomes reveals extensive copy number variation in cannabinoid synthesis and pathogen resistance genes.</title>
        <authorList>
            <person name="Mckernan K.J."/>
            <person name="Helbert Y."/>
            <person name="Kane L.T."/>
            <person name="Ebling H."/>
            <person name="Zhang L."/>
            <person name="Liu B."/>
            <person name="Eaton Z."/>
            <person name="Mclaughlin S."/>
            <person name="Kingan S."/>
            <person name="Baybayan P."/>
            <person name="Concepcion G."/>
            <person name="Jordan M."/>
            <person name="Riva A."/>
            <person name="Barbazuk W."/>
            <person name="Harkins T."/>
        </authorList>
    </citation>
    <scope>NUCLEOTIDE SEQUENCE [LARGE SCALE GENOMIC DNA]</scope>
    <source>
        <strain evidence="10 11">cv. Jamaican Lion 4</strain>
        <strain evidence="9">Father</strain>
        <strain evidence="8">Mother</strain>
        <tissue evidence="9">Leaf</tissue>
    </source>
</reference>
<protein>
    <submittedName>
        <fullName evidence="9">Uncharacterized protein</fullName>
    </submittedName>
</protein>
<comment type="caution">
    <text evidence="9">The sequence shown here is derived from an EMBL/GenBank/DDBJ whole genome shotgun (WGS) entry which is preliminary data.</text>
</comment>
<comment type="similarity">
    <text evidence="2">Belongs to the UPF0496 family.</text>
</comment>
<name>A0A7J6HFD0_CANSA</name>
<evidence type="ECO:0000256" key="6">
    <source>
        <dbReference type="SAM" id="MobiDB-lite"/>
    </source>
</evidence>
<evidence type="ECO:0000313" key="10">
    <source>
        <dbReference type="Proteomes" id="UP000525078"/>
    </source>
</evidence>
<keyword evidence="5 7" id="KW-0472">Membrane</keyword>
<evidence type="ECO:0000256" key="1">
    <source>
        <dbReference type="ARBA" id="ARBA00004370"/>
    </source>
</evidence>
<dbReference type="Pfam" id="PF05055">
    <property type="entry name" value="DUF677"/>
    <property type="match status" value="1"/>
</dbReference>
<evidence type="ECO:0000313" key="8">
    <source>
        <dbReference type="EMBL" id="KAF4380646.1"/>
    </source>
</evidence>
<dbReference type="OrthoDB" id="679959at2759"/>
<evidence type="ECO:0000256" key="5">
    <source>
        <dbReference type="ARBA" id="ARBA00023136"/>
    </source>
</evidence>
<accession>A0A7J6HFD0</accession>
<dbReference type="EMBL" id="JAATIP010000064">
    <property type="protein sequence ID" value="KAF4380646.1"/>
    <property type="molecule type" value="Genomic_DNA"/>
</dbReference>
<dbReference type="Proteomes" id="UP000525078">
    <property type="component" value="Unassembled WGS sequence"/>
</dbReference>
<gene>
    <name evidence="8" type="ORF">F8388_017000</name>
    <name evidence="9" type="ORF">G4B88_001963</name>
</gene>
<keyword evidence="3 7" id="KW-0812">Transmembrane</keyword>
<dbReference type="Proteomes" id="UP000583929">
    <property type="component" value="Unassembled WGS sequence"/>
</dbReference>
<sequence length="395" mass="44641">MMGGHSSKPSSTDSVQPQPQLQPQTQTQPLTPLEYSKNSQYEIDLSSYETACKQDPSLQSFDAVLQERTNRVIGTLATGLEVRSLSFNSLKEMTDCLLEMNQEVVKVILENKKDIWNNQEMFSLVEMYFDNSIQTLDFCSALEKCLKRTMGNQLIIRAAVRKFEEETECGSSGSSSSFAKTLQELARFKEAGDPFTEEFFVLFQSVFKQQVTMLEKLQKRKRKLDKKLKSIKTWRKVSNVIFVATFVSVLIFTVVAAAIAAPPVVTALLGALAVPIGSVGKWCNVLWNRYGNAVRGQRALTSSMQVGTFVTLKDLENIRLLVNKLEIVIESLMVHAEFAFTQEDSLKIVIDEIKKKLEVFTETTESLTQQNEKCIQEITMARRVIIQRIIRQSSS</sequence>
<dbReference type="PANTHER" id="PTHR31113:SF32">
    <property type="entry name" value="UPF0496 PLANT-LIKE PROTEIN"/>
    <property type="match status" value="1"/>
</dbReference>
<evidence type="ECO:0000313" key="9">
    <source>
        <dbReference type="EMBL" id="KAF4393229.1"/>
    </source>
</evidence>
<keyword evidence="4 7" id="KW-1133">Transmembrane helix</keyword>
<evidence type="ECO:0000256" key="3">
    <source>
        <dbReference type="ARBA" id="ARBA00022692"/>
    </source>
</evidence>